<evidence type="ECO:0000313" key="3">
    <source>
        <dbReference type="Proteomes" id="UP000698800"/>
    </source>
</evidence>
<dbReference type="Pfam" id="PF20150">
    <property type="entry name" value="2EXR"/>
    <property type="match status" value="1"/>
</dbReference>
<keyword evidence="3" id="KW-1185">Reference proteome</keyword>
<feature type="domain" description="2EXR" evidence="1">
    <location>
        <begin position="12"/>
        <end position="70"/>
    </location>
</feature>
<dbReference type="PANTHER" id="PTHR42085:SF2">
    <property type="entry name" value="F-BOX DOMAIN-CONTAINING PROTEIN"/>
    <property type="match status" value="1"/>
</dbReference>
<reference evidence="2" key="1">
    <citation type="submission" date="2021-03" db="EMBL/GenBank/DDBJ databases">
        <title>Comparative genomics and phylogenomic investigation of the class Geoglossomycetes provide insights into ecological specialization and systematics.</title>
        <authorList>
            <person name="Melie T."/>
            <person name="Pirro S."/>
            <person name="Miller A.N."/>
            <person name="Quandt A."/>
        </authorList>
    </citation>
    <scope>NUCLEOTIDE SEQUENCE</scope>
    <source>
        <strain evidence="2">GBOQ0MN5Z8</strain>
    </source>
</reference>
<protein>
    <recommendedName>
        <fullName evidence="1">2EXR domain-containing protein</fullName>
    </recommendedName>
</protein>
<evidence type="ECO:0000313" key="2">
    <source>
        <dbReference type="EMBL" id="KAH0538380.1"/>
    </source>
</evidence>
<dbReference type="InterPro" id="IPR038883">
    <property type="entry name" value="AN11006-like"/>
</dbReference>
<name>A0A9P8KWF6_9PEZI</name>
<proteinExistence type="predicted"/>
<dbReference type="InterPro" id="IPR045518">
    <property type="entry name" value="2EXR"/>
</dbReference>
<gene>
    <name evidence="2" type="ORF">FGG08_005029</name>
</gene>
<accession>A0A9P8KWF6</accession>
<dbReference type="AlphaFoldDB" id="A0A9P8KWF6"/>
<dbReference type="Proteomes" id="UP000698800">
    <property type="component" value="Unassembled WGS sequence"/>
</dbReference>
<dbReference type="PANTHER" id="PTHR42085">
    <property type="entry name" value="F-BOX DOMAIN-CONTAINING PROTEIN"/>
    <property type="match status" value="1"/>
</dbReference>
<comment type="caution">
    <text evidence="2">The sequence shown here is derived from an EMBL/GenBank/DDBJ whole genome shotgun (WGS) entry which is preliminary data.</text>
</comment>
<dbReference type="OrthoDB" id="62952at2759"/>
<evidence type="ECO:0000259" key="1">
    <source>
        <dbReference type="Pfam" id="PF20150"/>
    </source>
</evidence>
<dbReference type="EMBL" id="JAGHQL010000111">
    <property type="protein sequence ID" value="KAH0538380.1"/>
    <property type="molecule type" value="Genomic_DNA"/>
</dbReference>
<sequence length="205" mass="22440">MTTPAPSSSSFPFLRLPPEIRNKIYRYLLTTTSTIASPHRPPQHAIRNGLTPALLAANRQIHSEAQRILYRENRAEIYVSDAARVPGGGARSADLMRAYSVLVEASPAAGAVATREAVEGAVGWLAARPAVGELRVEIPWKPVPARVHMVKVRRLMEPFKRLRGVGRVEFVGCMKPEAAAVYKEIMESKVGGRFYVSPVKTASVV</sequence>
<organism evidence="2 3">
    <name type="scientific">Glutinoglossum americanum</name>
    <dbReference type="NCBI Taxonomy" id="1670608"/>
    <lineage>
        <taxon>Eukaryota</taxon>
        <taxon>Fungi</taxon>
        <taxon>Dikarya</taxon>
        <taxon>Ascomycota</taxon>
        <taxon>Pezizomycotina</taxon>
        <taxon>Geoglossomycetes</taxon>
        <taxon>Geoglossales</taxon>
        <taxon>Geoglossaceae</taxon>
        <taxon>Glutinoglossum</taxon>
    </lineage>
</organism>